<dbReference type="GO" id="GO:0045259">
    <property type="term" value="C:proton-transporting ATP synthase complex"/>
    <property type="evidence" value="ECO:0007669"/>
    <property type="project" value="UniProtKB-KW"/>
</dbReference>
<feature type="compositionally biased region" description="Low complexity" evidence="13">
    <location>
        <begin position="37"/>
        <end position="55"/>
    </location>
</feature>
<dbReference type="GO" id="GO:0031966">
    <property type="term" value="C:mitochondrial membrane"/>
    <property type="evidence" value="ECO:0007669"/>
    <property type="project" value="UniProtKB-SubCell"/>
</dbReference>
<evidence type="ECO:0000256" key="2">
    <source>
        <dbReference type="ARBA" id="ARBA00008892"/>
    </source>
</evidence>
<keyword evidence="3 12" id="KW-0813">Transport</keyword>
<evidence type="ECO:0000256" key="6">
    <source>
        <dbReference type="ARBA" id="ARBA00022781"/>
    </source>
</evidence>
<evidence type="ECO:0000256" key="12">
    <source>
        <dbReference type="RuleBase" id="RU003661"/>
    </source>
</evidence>
<dbReference type="Pfam" id="PF00895">
    <property type="entry name" value="ATP-synt_8"/>
    <property type="match status" value="1"/>
</dbReference>
<gene>
    <name evidence="15" type="primary">ATP8</name>
</gene>
<keyword evidence="9 12" id="KW-0496">Mitochondrion</keyword>
<dbReference type="CTD" id="4509"/>
<feature type="region of interest" description="Disordered" evidence="13">
    <location>
        <begin position="36"/>
        <end position="55"/>
    </location>
</feature>
<dbReference type="InterPro" id="IPR050635">
    <property type="entry name" value="ATPase_protein_8"/>
</dbReference>
<evidence type="ECO:0000256" key="14">
    <source>
        <dbReference type="SAM" id="Phobius"/>
    </source>
</evidence>
<proteinExistence type="inferred from homology"/>
<keyword evidence="5 12" id="KW-0812">Transmembrane</keyword>
<keyword evidence="4 12" id="KW-0138">CF(0)</keyword>
<keyword evidence="10 14" id="KW-0472">Membrane</keyword>
<dbReference type="PANTHER" id="PTHR39937:SF1">
    <property type="entry name" value="ATP SYNTHASE PROTEIN 8"/>
    <property type="match status" value="1"/>
</dbReference>
<evidence type="ECO:0000256" key="13">
    <source>
        <dbReference type="SAM" id="MobiDB-lite"/>
    </source>
</evidence>
<keyword evidence="6 12" id="KW-0375">Hydrogen ion transport</keyword>
<dbReference type="RefSeq" id="YP_009679574.1">
    <property type="nucleotide sequence ID" value="NC_044083.1"/>
</dbReference>
<geneLocation type="mitochondrion" evidence="15"/>
<comment type="subcellular location">
    <subcellularLocation>
        <location evidence="1 12">Mitochondrion membrane</location>
        <topology evidence="1 12">Single-pass membrane protein</topology>
    </subcellularLocation>
</comment>
<dbReference type="GeneID" id="41038231"/>
<dbReference type="GO" id="GO:0015986">
    <property type="term" value="P:proton motive force-driven ATP synthesis"/>
    <property type="evidence" value="ECO:0007669"/>
    <property type="project" value="InterPro"/>
</dbReference>
<evidence type="ECO:0000313" key="15">
    <source>
        <dbReference type="EMBL" id="QDP17061.1"/>
    </source>
</evidence>
<evidence type="ECO:0000256" key="11">
    <source>
        <dbReference type="ARBA" id="ARBA00023310"/>
    </source>
</evidence>
<dbReference type="InterPro" id="IPR001421">
    <property type="entry name" value="ATP8_metazoa"/>
</dbReference>
<dbReference type="GO" id="GO:0015078">
    <property type="term" value="F:proton transmembrane transporter activity"/>
    <property type="evidence" value="ECO:0007669"/>
    <property type="project" value="InterPro"/>
</dbReference>
<evidence type="ECO:0000256" key="5">
    <source>
        <dbReference type="ARBA" id="ARBA00022692"/>
    </source>
</evidence>
<evidence type="ECO:0000256" key="10">
    <source>
        <dbReference type="ARBA" id="ARBA00023136"/>
    </source>
</evidence>
<evidence type="ECO:0000256" key="1">
    <source>
        <dbReference type="ARBA" id="ARBA00004304"/>
    </source>
</evidence>
<evidence type="ECO:0000256" key="8">
    <source>
        <dbReference type="ARBA" id="ARBA00023065"/>
    </source>
</evidence>
<dbReference type="EMBL" id="MK749396">
    <property type="protein sequence ID" value="QDP17061.1"/>
    <property type="molecule type" value="Genomic_DNA"/>
</dbReference>
<reference evidence="15" key="1">
    <citation type="journal article" date="2019" name="Mitochondrial DNA Part B Resour">
        <title>Characterization and comparison of complete mitogenomes of three parrot species (Psittaciformes: Psittacidae).</title>
        <authorList>
            <person name="Liu H."/>
            <person name="Yang Y."/>
            <person name="Xu N."/>
            <person name="Chen R."/>
            <person name="Fu Z."/>
            <person name="Huang S."/>
        </authorList>
    </citation>
    <scope>NUCLEOTIDE SEQUENCE</scope>
</reference>
<comment type="similarity">
    <text evidence="2 12">Belongs to the ATPase protein 8 family.</text>
</comment>
<evidence type="ECO:0000256" key="7">
    <source>
        <dbReference type="ARBA" id="ARBA00022989"/>
    </source>
</evidence>
<sequence>MPQLNPNPWFSIMIMSWLTFSLIIQPKVLAFTPMSPPTNKAPTTPKNNPWTWPWP</sequence>
<feature type="transmembrane region" description="Helical" evidence="14">
    <location>
        <begin position="6"/>
        <end position="24"/>
    </location>
</feature>
<keyword evidence="7 14" id="KW-1133">Transmembrane helix</keyword>
<dbReference type="AlphaFoldDB" id="A0A516IJW4"/>
<keyword evidence="11" id="KW-0066">ATP synthesis</keyword>
<dbReference type="PANTHER" id="PTHR39937">
    <property type="entry name" value="ATP SYNTHASE PROTEIN 8"/>
    <property type="match status" value="1"/>
</dbReference>
<keyword evidence="8 12" id="KW-0406">Ion transport</keyword>
<protein>
    <recommendedName>
        <fullName evidence="12">ATP synthase complex subunit 8</fullName>
    </recommendedName>
</protein>
<evidence type="ECO:0000256" key="9">
    <source>
        <dbReference type="ARBA" id="ARBA00023128"/>
    </source>
</evidence>
<name>A0A516IJW4_POISE</name>
<evidence type="ECO:0000256" key="4">
    <source>
        <dbReference type="ARBA" id="ARBA00022547"/>
    </source>
</evidence>
<accession>A0A516IJW4</accession>
<organism evidence="15">
    <name type="scientific">Poicephalus senegalus</name>
    <name type="common">Senegal parrot</name>
    <name type="synonym">Psittacus senegalus</name>
    <dbReference type="NCBI Taxonomy" id="176045"/>
    <lineage>
        <taxon>Eukaryota</taxon>
        <taxon>Metazoa</taxon>
        <taxon>Chordata</taxon>
        <taxon>Craniata</taxon>
        <taxon>Vertebrata</taxon>
        <taxon>Euteleostomi</taxon>
        <taxon>Archelosauria</taxon>
        <taxon>Archosauria</taxon>
        <taxon>Dinosauria</taxon>
        <taxon>Saurischia</taxon>
        <taxon>Theropoda</taxon>
        <taxon>Coelurosauria</taxon>
        <taxon>Aves</taxon>
        <taxon>Neognathae</taxon>
        <taxon>Neoaves</taxon>
        <taxon>Telluraves</taxon>
        <taxon>Australaves</taxon>
        <taxon>Psittaciformes</taxon>
        <taxon>Psittacidae</taxon>
        <taxon>Poicephalus</taxon>
    </lineage>
</organism>
<evidence type="ECO:0000256" key="3">
    <source>
        <dbReference type="ARBA" id="ARBA00022448"/>
    </source>
</evidence>